<protein>
    <submittedName>
        <fullName evidence="1">Uncharacterized protein</fullName>
    </submittedName>
</protein>
<accession>A0AB36FVM7</accession>
<comment type="caution">
    <text evidence="1">The sequence shown here is derived from an EMBL/GenBank/DDBJ whole genome shotgun (WGS) entry which is preliminary data.</text>
</comment>
<evidence type="ECO:0000313" key="2">
    <source>
        <dbReference type="Proteomes" id="UP000095392"/>
    </source>
</evidence>
<gene>
    <name evidence="1" type="ORF">BFV95_0563</name>
</gene>
<sequence>MAVNRLLFIERYTSHQSSDLCAIKARRAKNQGVEYEQWFKG</sequence>
<dbReference type="AlphaFoldDB" id="A0AB36FVM7"/>
<name>A0AB36FVM7_ALTMA</name>
<evidence type="ECO:0000313" key="1">
    <source>
        <dbReference type="EMBL" id="OES34112.1"/>
    </source>
</evidence>
<keyword evidence="2" id="KW-1185">Reference proteome</keyword>
<proteinExistence type="predicted"/>
<dbReference type="EMBL" id="MIPY01000008">
    <property type="protein sequence ID" value="OES34112.1"/>
    <property type="molecule type" value="Genomic_DNA"/>
</dbReference>
<reference evidence="1 2" key="1">
    <citation type="submission" date="2016-09" db="EMBL/GenBank/DDBJ databases">
        <title>Draft Genome Sequence of four Alteromonas macleodii strains isolated from copper coupons and grown long-term at elevated copper levels.</title>
        <authorList>
            <person name="Cusick K."/>
            <person name="Dale J."/>
            <person name="Little B."/>
            <person name="Biffinger J."/>
        </authorList>
    </citation>
    <scope>NUCLEOTIDE SEQUENCE [LARGE SCALE GENOMIC DNA]</scope>
    <source>
        <strain evidence="1 2">KCP01</strain>
    </source>
</reference>
<dbReference type="Proteomes" id="UP000095392">
    <property type="component" value="Unassembled WGS sequence"/>
</dbReference>
<organism evidence="1 2">
    <name type="scientific">Alteromonas macleodii</name>
    <name type="common">Pseudoalteromonas macleodii</name>
    <dbReference type="NCBI Taxonomy" id="28108"/>
    <lineage>
        <taxon>Bacteria</taxon>
        <taxon>Pseudomonadati</taxon>
        <taxon>Pseudomonadota</taxon>
        <taxon>Gammaproteobacteria</taxon>
        <taxon>Alteromonadales</taxon>
        <taxon>Alteromonadaceae</taxon>
        <taxon>Alteromonas/Salinimonas group</taxon>
        <taxon>Alteromonas</taxon>
    </lineage>
</organism>